<feature type="domain" description="C2H2-type" evidence="2">
    <location>
        <begin position="715"/>
        <end position="738"/>
    </location>
</feature>
<feature type="region of interest" description="Disordered" evidence="1">
    <location>
        <begin position="193"/>
        <end position="480"/>
    </location>
</feature>
<evidence type="ECO:0000256" key="1">
    <source>
        <dbReference type="SAM" id="MobiDB-lite"/>
    </source>
</evidence>
<evidence type="ECO:0000313" key="3">
    <source>
        <dbReference type="EMBL" id="KAF2099578.1"/>
    </source>
</evidence>
<dbReference type="OrthoDB" id="5315052at2759"/>
<dbReference type="PROSITE" id="PS00028">
    <property type="entry name" value="ZINC_FINGER_C2H2_1"/>
    <property type="match status" value="1"/>
</dbReference>
<proteinExistence type="predicted"/>
<feature type="compositionally biased region" description="Polar residues" evidence="1">
    <location>
        <begin position="10"/>
        <end position="34"/>
    </location>
</feature>
<protein>
    <recommendedName>
        <fullName evidence="2">C2H2-type domain-containing protein</fullName>
    </recommendedName>
</protein>
<dbReference type="Pfam" id="PF26082">
    <property type="entry name" value="zf-C2H2_AcuF"/>
    <property type="match status" value="1"/>
</dbReference>
<dbReference type="InterPro" id="IPR058925">
    <property type="entry name" value="zf-C2H2_AcuF"/>
</dbReference>
<feature type="compositionally biased region" description="Polar residues" evidence="1">
    <location>
        <begin position="748"/>
        <end position="766"/>
    </location>
</feature>
<evidence type="ECO:0000313" key="4">
    <source>
        <dbReference type="Proteomes" id="UP000799772"/>
    </source>
</evidence>
<reference evidence="3" key="1">
    <citation type="journal article" date="2020" name="Stud. Mycol.">
        <title>101 Dothideomycetes genomes: a test case for predicting lifestyles and emergence of pathogens.</title>
        <authorList>
            <person name="Haridas S."/>
            <person name="Albert R."/>
            <person name="Binder M."/>
            <person name="Bloem J."/>
            <person name="Labutti K."/>
            <person name="Salamov A."/>
            <person name="Andreopoulos B."/>
            <person name="Baker S."/>
            <person name="Barry K."/>
            <person name="Bills G."/>
            <person name="Bluhm B."/>
            <person name="Cannon C."/>
            <person name="Castanera R."/>
            <person name="Culley D."/>
            <person name="Daum C."/>
            <person name="Ezra D."/>
            <person name="Gonzalez J."/>
            <person name="Henrissat B."/>
            <person name="Kuo A."/>
            <person name="Liang C."/>
            <person name="Lipzen A."/>
            <person name="Lutzoni F."/>
            <person name="Magnuson J."/>
            <person name="Mondo S."/>
            <person name="Nolan M."/>
            <person name="Ohm R."/>
            <person name="Pangilinan J."/>
            <person name="Park H.-J."/>
            <person name="Ramirez L."/>
            <person name="Alfaro M."/>
            <person name="Sun H."/>
            <person name="Tritt A."/>
            <person name="Yoshinaga Y."/>
            <person name="Zwiers L.-H."/>
            <person name="Turgeon B."/>
            <person name="Goodwin S."/>
            <person name="Spatafora J."/>
            <person name="Crous P."/>
            <person name="Grigoriev I."/>
        </authorList>
    </citation>
    <scope>NUCLEOTIDE SEQUENCE</scope>
    <source>
        <strain evidence="3">CBS 133067</strain>
    </source>
</reference>
<dbReference type="PANTHER" id="PTHR35391:SF3">
    <property type="entry name" value="FINGER DOMAIN PROTEIN, PUTATIVE (AFU_ORTHOLOGUE AFUA_8G04300)-RELATED"/>
    <property type="match status" value="1"/>
</dbReference>
<accession>A0A9P4IHU7</accession>
<dbReference type="AlphaFoldDB" id="A0A9P4IHU7"/>
<sequence length="1030" mass="112402">MPRSLEPSRKSSPTHLNRSQGSPATVGSASSRQIISPVVRVESFEDETTQSLSKMTSKRSHPSRKSNTHLSPYPADSDDSDDEGSSHSSQPRSVPGIQRQDDGSWVGNASGQSGLAPQARDQIRDMEVPTLDEIHDKNKLEKKKAEVEDWLDHSEVGSEAEVLEQASIPQGKRVNRRRAKSTNDLGYFSQSIIPNVNAVPGPGLKIDVPSDNEEDEEAISDSELESPPANVHMQNADSYFPSEDSLQSLQSLQSGPIPWADPPGQAGTQDKRYQPPTSNAAMMRFKQRAKDVESASLAATLGSSHSRRRSESDMESVLTAKGISKEITNSDKSSKQKHSRTGSFFDNLRSNLGRSNSSQKKRKGTITSGQQNDSASGTSTPKEGPTLPPSGVKRIGSWGKPKSPMLDTSPATLNVPPVEGNTPTAHSPTTPWGIAKERIRRSRSKSDIGRSRSKSDTGRSPGLGDLMTQFGGPPMPKLASPINAAQAMSNLSTPAVGLDGDDDSGDEGGALQGGILMDLAVRSDPVIPTHGGFKAQARQLNPRIPEFLLERITQEQIKRYQRLLGSKGKHLAAVQGKNCSAGAFCFALGGSSKQHPPKQGNKDTDTPFVGFQIISPGTSAEKLEKDSDGTIIAAQFPSGVPLPPVERLPAEFECPLCFKVKKFYKPSDWTKHVHEDVQPFTCTFPNCNEPKSFKRKADWVRHENERHRQLENWTCDMGECVHTCYRKDNFVQHLVREHKIPEPKVRNGRSNAASRSPNTPLNPQGWTTDDPFGTSLVASAPGNDDIWAIVDRCRRDTTKQPGDECCRFCGNICNTWKKLTVHLAKHMEQISMPILPLVKQRQMDAGSISTSIEVPQVSQAVGPVLSDSPQDLPTFLTDEPSSLDLGDLSIGQSYSSLAPGIAVNGAMHTYPPAPYVMQRIQQQPQQNAFAQPQAQNLNFPIQSYPPPFIHSRSSSTHTSIPTSSPNKNYQFPTSAANYTQQFPTTPGGGLNIQNQGMQNPHMQGQYEQSFHFMTQAQGYQYGGNQQYSGA</sequence>
<dbReference type="InterPro" id="IPR013087">
    <property type="entry name" value="Znf_C2H2_type"/>
</dbReference>
<feature type="compositionally biased region" description="Low complexity" evidence="1">
    <location>
        <begin position="347"/>
        <end position="358"/>
    </location>
</feature>
<dbReference type="Proteomes" id="UP000799772">
    <property type="component" value="Unassembled WGS sequence"/>
</dbReference>
<dbReference type="PANTHER" id="PTHR35391">
    <property type="entry name" value="C2H2-TYPE DOMAIN-CONTAINING PROTEIN-RELATED"/>
    <property type="match status" value="1"/>
</dbReference>
<dbReference type="SMART" id="SM00355">
    <property type="entry name" value="ZnF_C2H2"/>
    <property type="match status" value="3"/>
</dbReference>
<name>A0A9P4IHU7_9PEZI</name>
<organism evidence="3 4">
    <name type="scientific">Rhizodiscina lignyota</name>
    <dbReference type="NCBI Taxonomy" id="1504668"/>
    <lineage>
        <taxon>Eukaryota</taxon>
        <taxon>Fungi</taxon>
        <taxon>Dikarya</taxon>
        <taxon>Ascomycota</taxon>
        <taxon>Pezizomycotina</taxon>
        <taxon>Dothideomycetes</taxon>
        <taxon>Pleosporomycetidae</taxon>
        <taxon>Aulographales</taxon>
        <taxon>Rhizodiscinaceae</taxon>
        <taxon>Rhizodiscina</taxon>
    </lineage>
</organism>
<feature type="region of interest" description="Disordered" evidence="1">
    <location>
        <begin position="1"/>
        <end position="140"/>
    </location>
</feature>
<feature type="compositionally biased region" description="Polar residues" evidence="1">
    <location>
        <begin position="365"/>
        <end position="381"/>
    </location>
</feature>
<gene>
    <name evidence="3" type="ORF">NA57DRAFT_65592</name>
</gene>
<dbReference type="EMBL" id="ML978125">
    <property type="protein sequence ID" value="KAF2099578.1"/>
    <property type="molecule type" value="Genomic_DNA"/>
</dbReference>
<feature type="region of interest" description="Disordered" evidence="1">
    <location>
        <begin position="741"/>
        <end position="766"/>
    </location>
</feature>
<feature type="compositionally biased region" description="Basic and acidic residues" evidence="1">
    <location>
        <begin position="444"/>
        <end position="457"/>
    </location>
</feature>
<feature type="compositionally biased region" description="Acidic residues" evidence="1">
    <location>
        <begin position="210"/>
        <end position="224"/>
    </location>
</feature>
<feature type="compositionally biased region" description="Basic and acidic residues" evidence="1">
    <location>
        <begin position="121"/>
        <end position="140"/>
    </location>
</feature>
<keyword evidence="4" id="KW-1185">Reference proteome</keyword>
<feature type="compositionally biased region" description="Polar residues" evidence="1">
    <location>
        <begin position="421"/>
        <end position="430"/>
    </location>
</feature>
<evidence type="ECO:0000259" key="2">
    <source>
        <dbReference type="PROSITE" id="PS00028"/>
    </source>
</evidence>
<feature type="compositionally biased region" description="Basic residues" evidence="1">
    <location>
        <begin position="56"/>
        <end position="67"/>
    </location>
</feature>
<feature type="compositionally biased region" description="Low complexity" evidence="1">
    <location>
        <begin position="245"/>
        <end position="254"/>
    </location>
</feature>
<comment type="caution">
    <text evidence="3">The sequence shown here is derived from an EMBL/GenBank/DDBJ whole genome shotgun (WGS) entry which is preliminary data.</text>
</comment>